<dbReference type="EC" id="3.6.5.2" evidence="2"/>
<dbReference type="PRINTS" id="PR00449">
    <property type="entry name" value="RASTRNSFRMNG"/>
</dbReference>
<dbReference type="InterPro" id="IPR027417">
    <property type="entry name" value="P-loop_NTPase"/>
</dbReference>
<dbReference type="AlphaFoldDB" id="A0A0M3ILE5"/>
<dbReference type="InterPro" id="IPR018957">
    <property type="entry name" value="Znf_C3HC4_RING-type"/>
</dbReference>
<dbReference type="InterPro" id="IPR051065">
    <property type="entry name" value="Ras-related_GTPase"/>
</dbReference>
<dbReference type="SMART" id="SM00174">
    <property type="entry name" value="RHO"/>
    <property type="match status" value="1"/>
</dbReference>
<dbReference type="InterPro" id="IPR001841">
    <property type="entry name" value="Znf_RING"/>
</dbReference>
<dbReference type="WBParaSite" id="ALUE_0001957301-mRNA-1">
    <property type="protein sequence ID" value="ALUE_0001957301-mRNA-1"/>
    <property type="gene ID" value="ALUE_0001957301"/>
</dbReference>
<evidence type="ECO:0000256" key="2">
    <source>
        <dbReference type="ARBA" id="ARBA00011984"/>
    </source>
</evidence>
<dbReference type="SMART" id="SM00175">
    <property type="entry name" value="RAB"/>
    <property type="match status" value="1"/>
</dbReference>
<feature type="domain" description="RING-type" evidence="8">
    <location>
        <begin position="53"/>
        <end position="138"/>
    </location>
</feature>
<dbReference type="InterPro" id="IPR001806">
    <property type="entry name" value="Small_GTPase"/>
</dbReference>
<dbReference type="PANTHER" id="PTHR45704">
    <property type="entry name" value="RAS-LIKE FAMILY MEMBER 11"/>
    <property type="match status" value="1"/>
</dbReference>
<dbReference type="GO" id="GO:0005525">
    <property type="term" value="F:GTP binding"/>
    <property type="evidence" value="ECO:0007669"/>
    <property type="project" value="InterPro"/>
</dbReference>
<dbReference type="Gene3D" id="3.30.40.10">
    <property type="entry name" value="Zinc/RING finger domain, C3HC4 (zinc finger)"/>
    <property type="match status" value="1"/>
</dbReference>
<dbReference type="Gene3D" id="3.40.50.300">
    <property type="entry name" value="P-loop containing nucleotide triphosphate hydrolases"/>
    <property type="match status" value="1"/>
</dbReference>
<dbReference type="PROSITE" id="PS51421">
    <property type="entry name" value="RAS"/>
    <property type="match status" value="1"/>
</dbReference>
<keyword evidence="3" id="KW-0479">Metal-binding</keyword>
<dbReference type="SUPFAM" id="SSF57850">
    <property type="entry name" value="RING/U-box"/>
    <property type="match status" value="1"/>
</dbReference>
<comment type="catalytic activity">
    <reaction evidence="7">
        <text>GTP + H2O = GDP + phosphate + H(+)</text>
        <dbReference type="Rhea" id="RHEA:19669"/>
        <dbReference type="ChEBI" id="CHEBI:15377"/>
        <dbReference type="ChEBI" id="CHEBI:15378"/>
        <dbReference type="ChEBI" id="CHEBI:37565"/>
        <dbReference type="ChEBI" id="CHEBI:43474"/>
        <dbReference type="ChEBI" id="CHEBI:58189"/>
        <dbReference type="EC" id="3.6.5.2"/>
    </reaction>
</comment>
<evidence type="ECO:0000313" key="10">
    <source>
        <dbReference type="WBParaSite" id="ALUE_0001957301-mRNA-1"/>
    </source>
</evidence>
<dbReference type="GO" id="GO:0003925">
    <property type="term" value="F:G protein activity"/>
    <property type="evidence" value="ECO:0007669"/>
    <property type="project" value="UniProtKB-EC"/>
</dbReference>
<evidence type="ECO:0000256" key="7">
    <source>
        <dbReference type="ARBA" id="ARBA00048098"/>
    </source>
</evidence>
<sequence length="415" mass="46431">MDACTSRGCCAGDSDYCTWSATSSEDDPELRRLASDSDSAGSSENVRIRDGHCPHCFDIFENAVMLECGHSLCSECNYALVDALNRESRPLRRRGIRMGITVSHSAVKAYSDWAGSQSSVYSTSERLPLYLSPRCPVCGAAPKMTPPKRYHRSGVDRRQHMIAQTIVDNPLYTSSHCYENVAFEDGTTNNTAQNISAMYQFLSSHHSFADKTAEEIINDAKIITCNIAIIGAKKTGKSNVAKRQFLNEVFFGENEDELCAFGDLGGTMRSGSELVNDRRSEGIKSRFMIEIIDGDDVQRSVKRADAFMLIYSVIDRRSFYEAIELLRLIAKTRSDEVPTVIVGTKADIDKKWWQVASHEGQTLARRIGCPFIEVSSKTNDRIHEAFVELMRLVDSLHNFARRYGLKRLPNCAVRS</sequence>
<keyword evidence="6" id="KW-0862">Zinc</keyword>
<dbReference type="Pfam" id="PF00071">
    <property type="entry name" value="Ras"/>
    <property type="match status" value="1"/>
</dbReference>
<organism evidence="9 10">
    <name type="scientific">Ascaris lumbricoides</name>
    <name type="common">Giant roundworm</name>
    <dbReference type="NCBI Taxonomy" id="6252"/>
    <lineage>
        <taxon>Eukaryota</taxon>
        <taxon>Metazoa</taxon>
        <taxon>Ecdysozoa</taxon>
        <taxon>Nematoda</taxon>
        <taxon>Chromadorea</taxon>
        <taxon>Rhabditida</taxon>
        <taxon>Spirurina</taxon>
        <taxon>Ascaridomorpha</taxon>
        <taxon>Ascaridoidea</taxon>
        <taxon>Ascarididae</taxon>
        <taxon>Ascaris</taxon>
    </lineage>
</organism>
<dbReference type="PROSITE" id="PS51419">
    <property type="entry name" value="RAB"/>
    <property type="match status" value="1"/>
</dbReference>
<dbReference type="Proteomes" id="UP000036681">
    <property type="component" value="Unplaced"/>
</dbReference>
<evidence type="ECO:0000256" key="3">
    <source>
        <dbReference type="ARBA" id="ARBA00022723"/>
    </source>
</evidence>
<keyword evidence="9" id="KW-1185">Reference proteome</keyword>
<reference evidence="10" key="1">
    <citation type="submission" date="2017-02" db="UniProtKB">
        <authorList>
            <consortium name="WormBaseParasite"/>
        </authorList>
    </citation>
    <scope>IDENTIFICATION</scope>
</reference>
<evidence type="ECO:0000256" key="5">
    <source>
        <dbReference type="ARBA" id="ARBA00022801"/>
    </source>
</evidence>
<evidence type="ECO:0000259" key="8">
    <source>
        <dbReference type="SMART" id="SM00184"/>
    </source>
</evidence>
<dbReference type="InterPro" id="IPR013083">
    <property type="entry name" value="Znf_RING/FYVE/PHD"/>
</dbReference>
<accession>A0A0M3ILE5</accession>
<dbReference type="SMART" id="SM00184">
    <property type="entry name" value="RING"/>
    <property type="match status" value="1"/>
</dbReference>
<proteinExistence type="inferred from homology"/>
<dbReference type="GO" id="GO:0008270">
    <property type="term" value="F:zinc ion binding"/>
    <property type="evidence" value="ECO:0007669"/>
    <property type="project" value="UniProtKB-KW"/>
</dbReference>
<name>A0A0M3ILE5_ASCLU</name>
<keyword evidence="5" id="KW-0378">Hydrolase</keyword>
<evidence type="ECO:0000313" key="9">
    <source>
        <dbReference type="Proteomes" id="UP000036681"/>
    </source>
</evidence>
<evidence type="ECO:0000256" key="1">
    <source>
        <dbReference type="ARBA" id="ARBA00008344"/>
    </source>
</evidence>
<dbReference type="SMART" id="SM00173">
    <property type="entry name" value="RAS"/>
    <property type="match status" value="1"/>
</dbReference>
<keyword evidence="4" id="KW-0863">Zinc-finger</keyword>
<dbReference type="SUPFAM" id="SSF52540">
    <property type="entry name" value="P-loop containing nucleoside triphosphate hydrolases"/>
    <property type="match status" value="1"/>
</dbReference>
<dbReference type="Pfam" id="PF00097">
    <property type="entry name" value="zf-C3HC4"/>
    <property type="match status" value="1"/>
</dbReference>
<evidence type="ECO:0000256" key="4">
    <source>
        <dbReference type="ARBA" id="ARBA00022771"/>
    </source>
</evidence>
<protein>
    <recommendedName>
        <fullName evidence="2">small monomeric GTPase</fullName>
        <ecNumber evidence="2">3.6.5.2</ecNumber>
    </recommendedName>
</protein>
<evidence type="ECO:0000256" key="6">
    <source>
        <dbReference type="ARBA" id="ARBA00022833"/>
    </source>
</evidence>
<comment type="similarity">
    <text evidence="1">Belongs to the small GTPase superfamily. Ras family.</text>
</comment>